<dbReference type="InterPro" id="IPR002541">
    <property type="entry name" value="Cyt_c_assembly"/>
</dbReference>
<dbReference type="PANTHER" id="PTHR30071">
    <property type="entry name" value="HEME EXPORTER PROTEIN C"/>
    <property type="match status" value="1"/>
</dbReference>
<dbReference type="GO" id="GO:0005886">
    <property type="term" value="C:plasma membrane"/>
    <property type="evidence" value="ECO:0007669"/>
    <property type="project" value="TreeGrafter"/>
</dbReference>
<evidence type="ECO:0000313" key="8">
    <source>
        <dbReference type="Proteomes" id="UP000252585"/>
    </source>
</evidence>
<evidence type="ECO:0000256" key="4">
    <source>
        <dbReference type="ARBA" id="ARBA00023136"/>
    </source>
</evidence>
<dbReference type="Pfam" id="PF01578">
    <property type="entry name" value="Cytochrom_C_asm"/>
    <property type="match status" value="1"/>
</dbReference>
<feature type="domain" description="Cytochrome c assembly protein" evidence="6">
    <location>
        <begin position="69"/>
        <end position="268"/>
    </location>
</feature>
<keyword evidence="2 5" id="KW-0812">Transmembrane</keyword>
<evidence type="ECO:0000259" key="6">
    <source>
        <dbReference type="Pfam" id="PF01578"/>
    </source>
</evidence>
<feature type="transmembrane region" description="Helical" evidence="5">
    <location>
        <begin position="247"/>
        <end position="267"/>
    </location>
</feature>
<evidence type="ECO:0000256" key="5">
    <source>
        <dbReference type="SAM" id="Phobius"/>
    </source>
</evidence>
<feature type="transmembrane region" description="Helical" evidence="5">
    <location>
        <begin position="6"/>
        <end position="24"/>
    </location>
</feature>
<name>A0A368XEU8_9BACI</name>
<dbReference type="Proteomes" id="UP000252585">
    <property type="component" value="Unassembled WGS sequence"/>
</dbReference>
<feature type="transmembrane region" description="Helical" evidence="5">
    <location>
        <begin position="36"/>
        <end position="57"/>
    </location>
</feature>
<feature type="transmembrane region" description="Helical" evidence="5">
    <location>
        <begin position="69"/>
        <end position="86"/>
    </location>
</feature>
<sequence>MIAPKFFYEILLIIYGSTVFFYFLDFLYHNRKANQIAFWLLSMVWLLQTIFLLVSFIQSSTFPIQSFTGGLYAYSWIIVAMSLFIHRFVRVEFFLFFMSIAGFLVLLLHVALSIQQADTSFVETIMHEWLISHIVLAFVSYGLFTVSFVLAALFLIQYRLLKMKQGYKWLRRLKDLEGLELKSFQTITIAQPLLLLSIILGVVWAYVSDSVFYWYDSKTIGSIVVFAVYCLYLYLRIGAKYRGKVIAYINIVSFIILLINFILFNQLSNFHI</sequence>
<protein>
    <submittedName>
        <fullName evidence="7">HemX protein</fullName>
    </submittedName>
</protein>
<dbReference type="InterPro" id="IPR045062">
    <property type="entry name" value="Cyt_c_biogenesis_CcsA/CcmC"/>
</dbReference>
<organism evidence="7 8">
    <name type="scientific">Saliterribacillus persicus</name>
    <dbReference type="NCBI Taxonomy" id="930114"/>
    <lineage>
        <taxon>Bacteria</taxon>
        <taxon>Bacillati</taxon>
        <taxon>Bacillota</taxon>
        <taxon>Bacilli</taxon>
        <taxon>Bacillales</taxon>
        <taxon>Bacillaceae</taxon>
        <taxon>Saliterribacillus</taxon>
    </lineage>
</organism>
<keyword evidence="3 5" id="KW-1133">Transmembrane helix</keyword>
<proteinExistence type="predicted"/>
<gene>
    <name evidence="7" type="ORF">DFR57_10994</name>
</gene>
<keyword evidence="8" id="KW-1185">Reference proteome</keyword>
<evidence type="ECO:0000256" key="1">
    <source>
        <dbReference type="ARBA" id="ARBA00004141"/>
    </source>
</evidence>
<comment type="subcellular location">
    <subcellularLocation>
        <location evidence="1">Membrane</location>
        <topology evidence="1">Multi-pass membrane protein</topology>
    </subcellularLocation>
</comment>
<reference evidence="7 8" key="1">
    <citation type="submission" date="2018-07" db="EMBL/GenBank/DDBJ databases">
        <title>Genomic Encyclopedia of Type Strains, Phase IV (KMG-IV): sequencing the most valuable type-strain genomes for metagenomic binning, comparative biology and taxonomic classification.</title>
        <authorList>
            <person name="Goeker M."/>
        </authorList>
    </citation>
    <scope>NUCLEOTIDE SEQUENCE [LARGE SCALE GENOMIC DNA]</scope>
    <source>
        <strain evidence="7 8">DSM 27696</strain>
    </source>
</reference>
<feature type="transmembrane region" description="Helical" evidence="5">
    <location>
        <begin position="93"/>
        <end position="114"/>
    </location>
</feature>
<feature type="transmembrane region" description="Helical" evidence="5">
    <location>
        <begin position="134"/>
        <end position="160"/>
    </location>
</feature>
<dbReference type="GO" id="GO:0017004">
    <property type="term" value="P:cytochrome complex assembly"/>
    <property type="evidence" value="ECO:0007669"/>
    <property type="project" value="InterPro"/>
</dbReference>
<feature type="transmembrane region" description="Helical" evidence="5">
    <location>
        <begin position="219"/>
        <end position="235"/>
    </location>
</feature>
<evidence type="ECO:0000256" key="3">
    <source>
        <dbReference type="ARBA" id="ARBA00022989"/>
    </source>
</evidence>
<dbReference type="AlphaFoldDB" id="A0A368XEU8"/>
<keyword evidence="4 5" id="KW-0472">Membrane</keyword>
<evidence type="ECO:0000313" key="7">
    <source>
        <dbReference type="EMBL" id="RCW66375.1"/>
    </source>
</evidence>
<dbReference type="PANTHER" id="PTHR30071:SF15">
    <property type="entry name" value="PROTEIN HEMX"/>
    <property type="match status" value="1"/>
</dbReference>
<evidence type="ECO:0000256" key="2">
    <source>
        <dbReference type="ARBA" id="ARBA00022692"/>
    </source>
</evidence>
<dbReference type="EMBL" id="QPJJ01000009">
    <property type="protein sequence ID" value="RCW66375.1"/>
    <property type="molecule type" value="Genomic_DNA"/>
</dbReference>
<comment type="caution">
    <text evidence="7">The sequence shown here is derived from an EMBL/GenBank/DDBJ whole genome shotgun (WGS) entry which is preliminary data.</text>
</comment>
<accession>A0A368XEU8</accession>
<dbReference type="RefSeq" id="WP_114353344.1">
    <property type="nucleotide sequence ID" value="NZ_QPJJ01000009.1"/>
</dbReference>
<feature type="transmembrane region" description="Helical" evidence="5">
    <location>
        <begin position="181"/>
        <end position="207"/>
    </location>
</feature>
<dbReference type="OrthoDB" id="2417400at2"/>
<dbReference type="GO" id="GO:0020037">
    <property type="term" value="F:heme binding"/>
    <property type="evidence" value="ECO:0007669"/>
    <property type="project" value="InterPro"/>
</dbReference>